<accession>A0AAJ6BLA9</accession>
<dbReference type="EMBL" id="CP119326">
    <property type="protein sequence ID" value="WEK40162.1"/>
    <property type="molecule type" value="Genomic_DNA"/>
</dbReference>
<dbReference type="Gene3D" id="3.40.50.1820">
    <property type="entry name" value="alpha/beta hydrolase"/>
    <property type="match status" value="1"/>
</dbReference>
<feature type="signal peptide" evidence="3">
    <location>
        <begin position="1"/>
        <end position="22"/>
    </location>
</feature>
<gene>
    <name evidence="4" type="ORF">P0Y50_00755</name>
</gene>
<evidence type="ECO:0000313" key="4">
    <source>
        <dbReference type="EMBL" id="WEK40162.1"/>
    </source>
</evidence>
<dbReference type="PANTHER" id="PTHR40841">
    <property type="entry name" value="SIDEROPHORE TRIACETYLFUSARININE C ESTERASE"/>
    <property type="match status" value="1"/>
</dbReference>
<dbReference type="PANTHER" id="PTHR40841:SF2">
    <property type="entry name" value="SIDEROPHORE-DEGRADING ESTERASE (EUROFUNG)"/>
    <property type="match status" value="1"/>
</dbReference>
<organism evidence="4 5">
    <name type="scientific">Candidatus Brevundimonas colombiensis</name>
    <dbReference type="NCBI Taxonomy" id="3121376"/>
    <lineage>
        <taxon>Bacteria</taxon>
        <taxon>Pseudomonadati</taxon>
        <taxon>Pseudomonadota</taxon>
        <taxon>Alphaproteobacteria</taxon>
        <taxon>Caulobacterales</taxon>
        <taxon>Caulobacteraceae</taxon>
        <taxon>Brevundimonas</taxon>
    </lineage>
</organism>
<feature type="chain" id="PRO_5042592189" evidence="3">
    <location>
        <begin position="23"/>
        <end position="310"/>
    </location>
</feature>
<keyword evidence="2 4" id="KW-0378">Hydrolase</keyword>
<name>A0AAJ6BLA9_9CAUL</name>
<dbReference type="GO" id="GO:0016788">
    <property type="term" value="F:hydrolase activity, acting on ester bonds"/>
    <property type="evidence" value="ECO:0007669"/>
    <property type="project" value="TreeGrafter"/>
</dbReference>
<keyword evidence="3" id="KW-0732">Signal</keyword>
<evidence type="ECO:0000256" key="1">
    <source>
        <dbReference type="ARBA" id="ARBA00005622"/>
    </source>
</evidence>
<dbReference type="SUPFAM" id="SSF53474">
    <property type="entry name" value="alpha/beta-Hydrolases"/>
    <property type="match status" value="1"/>
</dbReference>
<dbReference type="Proteomes" id="UP001213664">
    <property type="component" value="Chromosome"/>
</dbReference>
<dbReference type="InterPro" id="IPR052558">
    <property type="entry name" value="Siderophore_Hydrolase_D"/>
</dbReference>
<evidence type="ECO:0000313" key="5">
    <source>
        <dbReference type="Proteomes" id="UP001213664"/>
    </source>
</evidence>
<dbReference type="InterPro" id="IPR000801">
    <property type="entry name" value="Esterase-like"/>
</dbReference>
<comment type="similarity">
    <text evidence="1">Belongs to the esterase D family.</text>
</comment>
<evidence type="ECO:0000256" key="3">
    <source>
        <dbReference type="SAM" id="SignalP"/>
    </source>
</evidence>
<dbReference type="AlphaFoldDB" id="A0AAJ6BLA9"/>
<reference evidence="4" key="1">
    <citation type="submission" date="2023-03" db="EMBL/GenBank/DDBJ databases">
        <title>Andean soil-derived lignocellulolytic bacterial consortium as a source of novel taxa and putative plastic-active enzymes.</title>
        <authorList>
            <person name="Diaz-Garcia L."/>
            <person name="Chuvochina M."/>
            <person name="Feuerriegel G."/>
            <person name="Bunk B."/>
            <person name="Sproer C."/>
            <person name="Streit W.R."/>
            <person name="Rodriguez L.M."/>
            <person name="Overmann J."/>
            <person name="Jimenez D.J."/>
        </authorList>
    </citation>
    <scope>NUCLEOTIDE SEQUENCE</scope>
    <source>
        <strain evidence="4">MAG 833</strain>
    </source>
</reference>
<protein>
    <submittedName>
        <fullName evidence="4">Alpha/beta hydrolase-fold protein</fullName>
    </submittedName>
</protein>
<proteinExistence type="inferred from homology"/>
<dbReference type="Pfam" id="PF00756">
    <property type="entry name" value="Esterase"/>
    <property type="match status" value="1"/>
</dbReference>
<dbReference type="InterPro" id="IPR029058">
    <property type="entry name" value="AB_hydrolase_fold"/>
</dbReference>
<sequence length="310" mass="32425">MRRALLIAVCGLAVLAAAPVLAQPTAAARVDRTIADVGSAYYGFERLSVTSEDGARVYRIWIAIPKKAAPAGGYPVAWLLDGDAALARIDEALLARLDAGDPPVIVTIGYEGDRQFDVLARAFDYTPRPEEGPAVDPAGRPGGGADAFLTLLHDRITPEVARRVAIAPARSLIWGHSYGGLCVLHAALTRPDAYHAFVAASPSLWWGYGAVLNDVPPFLARTSRPDMALTLLVGEDEVQGRSSRPHLHPMWTSVPAGATHDLAARLAGAGVDVRYAQLAGQGHGGMLAASLIPTLLSLAGVGPAPGDSLT</sequence>
<evidence type="ECO:0000256" key="2">
    <source>
        <dbReference type="ARBA" id="ARBA00022801"/>
    </source>
</evidence>